<dbReference type="PANTHER" id="PTHR33481:SF1">
    <property type="entry name" value="ENDONUCLEASE_EXONUCLEASE_PHOSPHATASE DOMAIN-CONTAINING PROTEIN-RELATED"/>
    <property type="match status" value="1"/>
</dbReference>
<dbReference type="PROSITE" id="PS50879">
    <property type="entry name" value="RNASE_H_1"/>
    <property type="match status" value="1"/>
</dbReference>
<feature type="region of interest" description="Disordered" evidence="3">
    <location>
        <begin position="1"/>
        <end position="61"/>
    </location>
</feature>
<accession>A0A9W9UIY4</accession>
<dbReference type="Pfam" id="PF00078">
    <property type="entry name" value="RVT_1"/>
    <property type="match status" value="1"/>
</dbReference>
<keyword evidence="1" id="KW-0479">Metal-binding</keyword>
<evidence type="ECO:0000256" key="1">
    <source>
        <dbReference type="PROSITE-ProRule" id="PRU00047"/>
    </source>
</evidence>
<feature type="region of interest" description="Disordered" evidence="3">
    <location>
        <begin position="1630"/>
        <end position="1651"/>
    </location>
</feature>
<dbReference type="PROSITE" id="PS50158">
    <property type="entry name" value="ZF_CCHC"/>
    <property type="match status" value="1"/>
</dbReference>
<keyword evidence="2" id="KW-0175">Coiled coil</keyword>
<reference evidence="7" key="1">
    <citation type="submission" date="2022-12" db="EMBL/GenBank/DDBJ databases">
        <authorList>
            <person name="Petersen C."/>
        </authorList>
    </citation>
    <scope>NUCLEOTIDE SEQUENCE</scope>
    <source>
        <strain evidence="7">IBT 35675</strain>
    </source>
</reference>
<dbReference type="InterPro" id="IPR012337">
    <property type="entry name" value="RNaseH-like_sf"/>
</dbReference>
<evidence type="ECO:0000256" key="2">
    <source>
        <dbReference type="SAM" id="Coils"/>
    </source>
</evidence>
<dbReference type="GO" id="GO:0008270">
    <property type="term" value="F:zinc ion binding"/>
    <property type="evidence" value="ECO:0007669"/>
    <property type="project" value="UniProtKB-KW"/>
</dbReference>
<feature type="region of interest" description="Disordered" evidence="3">
    <location>
        <begin position="1665"/>
        <end position="1685"/>
    </location>
</feature>
<dbReference type="PROSITE" id="PS50878">
    <property type="entry name" value="RT_POL"/>
    <property type="match status" value="1"/>
</dbReference>
<feature type="domain" description="Reverse transcriptase" evidence="5">
    <location>
        <begin position="884"/>
        <end position="1146"/>
    </location>
</feature>
<dbReference type="InterPro" id="IPR002156">
    <property type="entry name" value="RNaseH_domain"/>
</dbReference>
<dbReference type="SUPFAM" id="SSF53098">
    <property type="entry name" value="Ribonuclease H-like"/>
    <property type="match status" value="1"/>
</dbReference>
<dbReference type="GO" id="GO:0003964">
    <property type="term" value="F:RNA-directed DNA polymerase activity"/>
    <property type="evidence" value="ECO:0007669"/>
    <property type="project" value="UniProtKB-KW"/>
</dbReference>
<dbReference type="SUPFAM" id="SSF56219">
    <property type="entry name" value="DNase I-like"/>
    <property type="match status" value="1"/>
</dbReference>
<dbReference type="CDD" id="cd09276">
    <property type="entry name" value="Rnase_HI_RT_non_LTR"/>
    <property type="match status" value="1"/>
</dbReference>
<dbReference type="Gene3D" id="3.30.420.10">
    <property type="entry name" value="Ribonuclease H-like superfamily/Ribonuclease H"/>
    <property type="match status" value="1"/>
</dbReference>
<dbReference type="GO" id="GO:0003676">
    <property type="term" value="F:nucleic acid binding"/>
    <property type="evidence" value="ECO:0007669"/>
    <property type="project" value="InterPro"/>
</dbReference>
<evidence type="ECO:0000259" key="4">
    <source>
        <dbReference type="PROSITE" id="PS50158"/>
    </source>
</evidence>
<evidence type="ECO:0000256" key="3">
    <source>
        <dbReference type="SAM" id="MobiDB-lite"/>
    </source>
</evidence>
<dbReference type="InterPro" id="IPR001878">
    <property type="entry name" value="Znf_CCHC"/>
</dbReference>
<keyword evidence="8" id="KW-1185">Reference proteome</keyword>
<keyword evidence="7" id="KW-0695">RNA-directed DNA polymerase</keyword>
<evidence type="ECO:0000313" key="8">
    <source>
        <dbReference type="Proteomes" id="UP001148299"/>
    </source>
</evidence>
<dbReference type="InterPro" id="IPR036691">
    <property type="entry name" value="Endo/exonu/phosph_ase_sf"/>
</dbReference>
<feature type="domain" description="CCHC-type" evidence="4">
    <location>
        <begin position="345"/>
        <end position="361"/>
    </location>
</feature>
<dbReference type="SUPFAM" id="SSF56672">
    <property type="entry name" value="DNA/RNA polymerases"/>
    <property type="match status" value="1"/>
</dbReference>
<feature type="region of interest" description="Disordered" evidence="3">
    <location>
        <begin position="137"/>
        <end position="177"/>
    </location>
</feature>
<protein>
    <submittedName>
        <fullName evidence="7">Reverse transcriptase</fullName>
    </submittedName>
</protein>
<feature type="coiled-coil region" evidence="2">
    <location>
        <begin position="77"/>
        <end position="118"/>
    </location>
</feature>
<sequence>MDPPTGGPEPPPTNTQETPTSFSVEDFQPRVNIGSPESPTESRKRTRSGDAFAQSENSGRVTTKEVWKLIGTLKDIIRHQTAVIESTQNELQEIKHNQHVLQEQNEKLHEEVKALRAQVESAPAVTATRTWAAVAATGDNATPSPSHQRSEKEQSCVQISTQRTLVDPRDNDNNDGNVFGRYLPTDTVNTHIRTALQSDATTQDAQVVGIGTTKTGYLIRFKNVESAQVARNNTEWLHKLGNNTKLVKPRFGIVVHRTPTNEFELETGTAEAAEKIIHENDLAEHGFHIEELAWMKSKDKALGKFASLGIWFDSAEGAEHMLRSGFVVSQHYIPQVERCEIKKKRCFRCQRFGHLAWSCKETPRCGHCACQHERQRCPPGIRARCLDCGESNLRILQLNIMKSGPRMEALINDYQSQDLDILLIQEPSITTYRTHVNHSAWRLYRPTTQTDAVRFRSLIYVNRRVSTSSHRQIPCNHQDVAAIKIWTVDSQTLFFSVYIPPVPLFTTNDASAMPVLTAIENTITAAVQNEQRSTSIIITGDFNRHHPMWGGNHIPPRFIEDASDLITFFQTYNLSSCLPRGTATYWALNNPGQNSTIDQTVTDNPGLLVKCHLYHENYGSDHRATYSEWSLQPQSKPSTKARKAYERADWARIGEEVVRQMNPWKQIKTRPTLDRVVENLTAATAQAVDRFTPDTRPTPYSKRWFTPDLKTQQVEVNQLRRRWQANCAELGREHANTTAAFEAMQQKRRAWTRTIEKAKSSHWKQFLDEAGEGKLWKAATYMKPRETWGCIPALRVGSDDCTQNEDKARAFMDAFFPAMNTPEISAPTATETELQWHPITELEIERSLKAARGNTAPGEDNLPMLVWKKLWKHLKAIIVSIFTVCIELGHHPRQWRSAKIIVLRKPGKPDYSAPGAYRPISLLNTLGKLLEAVMARRLSYVAEKHSLLPNSQFGGRPGRTTEQALLVLSSAIDKAWYKHKVVTLIAFDLKGAFNGVNKTSLDASLQARRIPIVARKWIASFMSDRHANIGFDDFRTETAPLVNAGLAQGSPLSPILFAFFNADLVDQPADSQGGASAFIDDYFRWRVGSSVEENLTKIQSEDVPRIEEWARRTGSCFAAEKTELIHLTRKKGEHRHGRIIFDGTEVKPSPTAKLLGVVFDQRLRWKEHVQQAIKRATKTAIALSGLRHLRPEQMRQLYQACVAPIVDYASTVWHDPLRDRVHIRHLNTVQRNVLIRILSAFRTVATATLEVEAYILPTHLRLRHRAQRTIARLHTLPRDHPIWSALSRAQNRRNNVGSYARFPLAEALKTMDVDRLNELEIIDPRPLPPWRKDAFTEIELEPDQDTARERAASAKDTSDIVVYSDASGREGHLGAAIVALNDNDQVTESQQVQVGSMERWSVHVAELIGIFYAISMIFKLAHQRAILGNQSQATATILCDSRSALQAIQNVRNRSGQRIIHAILQAATEVQAGHICLRLQWMPGHCEIAGNEAADRLAKEAAQPGKTHPFRPLLTRENAFLRGKIHAQWEQEWNSSTKGAHLRKVDNALPARHTRKLYGNLPRNRAYLLTQLRTGHNWLFTYAKKFGFRDDDHCECGAQETVSHVLLECPKLRALRMILRSRVGDALNSVSSLLGGSTEGERGNPDTVSRAKTVQAVLDFAEASQRFRSRAPQGQPNNGSGNGPG</sequence>
<keyword evidence="1" id="KW-0862">Zinc</keyword>
<dbReference type="Gene3D" id="3.60.10.10">
    <property type="entry name" value="Endonuclease/exonuclease/phosphatase"/>
    <property type="match status" value="1"/>
</dbReference>
<dbReference type="InterPro" id="IPR005135">
    <property type="entry name" value="Endo/exonuclease/phosphatase"/>
</dbReference>
<dbReference type="InterPro" id="IPR043502">
    <property type="entry name" value="DNA/RNA_pol_sf"/>
</dbReference>
<dbReference type="EMBL" id="JAPZBR010000008">
    <property type="protein sequence ID" value="KAJ5340281.1"/>
    <property type="molecule type" value="Genomic_DNA"/>
</dbReference>
<dbReference type="GO" id="GO:0004523">
    <property type="term" value="F:RNA-DNA hybrid ribonuclease activity"/>
    <property type="evidence" value="ECO:0007669"/>
    <property type="project" value="InterPro"/>
</dbReference>
<evidence type="ECO:0000259" key="6">
    <source>
        <dbReference type="PROSITE" id="PS50879"/>
    </source>
</evidence>
<dbReference type="InterPro" id="IPR036397">
    <property type="entry name" value="RNaseH_sf"/>
</dbReference>
<gene>
    <name evidence="7" type="ORF">N7541_009405</name>
</gene>
<feature type="compositionally biased region" description="Polar residues" evidence="3">
    <location>
        <begin position="155"/>
        <end position="164"/>
    </location>
</feature>
<organism evidence="7 8">
    <name type="scientific">Penicillium brevicompactum</name>
    <dbReference type="NCBI Taxonomy" id="5074"/>
    <lineage>
        <taxon>Eukaryota</taxon>
        <taxon>Fungi</taxon>
        <taxon>Dikarya</taxon>
        <taxon>Ascomycota</taxon>
        <taxon>Pezizomycotina</taxon>
        <taxon>Eurotiomycetes</taxon>
        <taxon>Eurotiomycetidae</taxon>
        <taxon>Eurotiales</taxon>
        <taxon>Aspergillaceae</taxon>
        <taxon>Penicillium</taxon>
    </lineage>
</organism>
<dbReference type="CDD" id="cd01650">
    <property type="entry name" value="RT_nLTR_like"/>
    <property type="match status" value="1"/>
</dbReference>
<proteinExistence type="predicted"/>
<dbReference type="InterPro" id="IPR000477">
    <property type="entry name" value="RT_dom"/>
</dbReference>
<dbReference type="PANTHER" id="PTHR33481">
    <property type="entry name" value="REVERSE TRANSCRIPTASE"/>
    <property type="match status" value="1"/>
</dbReference>
<evidence type="ECO:0000259" key="5">
    <source>
        <dbReference type="PROSITE" id="PS50878"/>
    </source>
</evidence>
<name>A0A9W9UIY4_PENBR</name>
<keyword evidence="7" id="KW-0548">Nucleotidyltransferase</keyword>
<evidence type="ECO:0000313" key="7">
    <source>
        <dbReference type="EMBL" id="KAJ5340281.1"/>
    </source>
</evidence>
<dbReference type="Pfam" id="PF00075">
    <property type="entry name" value="RNase_H"/>
    <property type="match status" value="1"/>
</dbReference>
<dbReference type="Pfam" id="PF14529">
    <property type="entry name" value="Exo_endo_phos_2"/>
    <property type="match status" value="1"/>
</dbReference>
<reference evidence="7" key="2">
    <citation type="journal article" date="2023" name="IMA Fungus">
        <title>Comparative genomic study of the Penicillium genus elucidates a diverse pangenome and 15 lateral gene transfer events.</title>
        <authorList>
            <person name="Petersen C."/>
            <person name="Sorensen T."/>
            <person name="Nielsen M.R."/>
            <person name="Sondergaard T.E."/>
            <person name="Sorensen J.L."/>
            <person name="Fitzpatrick D.A."/>
            <person name="Frisvad J.C."/>
            <person name="Nielsen K.L."/>
        </authorList>
    </citation>
    <scope>NUCLEOTIDE SEQUENCE</scope>
    <source>
        <strain evidence="7">IBT 35675</strain>
    </source>
</reference>
<keyword evidence="1" id="KW-0863">Zinc-finger</keyword>
<feature type="compositionally biased region" description="Pro residues" evidence="3">
    <location>
        <begin position="1"/>
        <end position="13"/>
    </location>
</feature>
<feature type="domain" description="RNase H type-1" evidence="6">
    <location>
        <begin position="1356"/>
        <end position="1503"/>
    </location>
</feature>
<comment type="caution">
    <text evidence="7">The sequence shown here is derived from an EMBL/GenBank/DDBJ whole genome shotgun (WGS) entry which is preliminary data.</text>
</comment>
<dbReference type="Proteomes" id="UP001148299">
    <property type="component" value="Unassembled WGS sequence"/>
</dbReference>
<keyword evidence="7" id="KW-0808">Transferase</keyword>